<evidence type="ECO:0000256" key="1">
    <source>
        <dbReference type="ARBA" id="ARBA00023015"/>
    </source>
</evidence>
<proteinExistence type="predicted"/>
<keyword evidence="3" id="KW-0804">Transcription</keyword>
<dbReference type="EMBL" id="QGGY01000012">
    <property type="protein sequence ID" value="PWJ73482.1"/>
    <property type="molecule type" value="Genomic_DNA"/>
</dbReference>
<gene>
    <name evidence="6" type="ORF">C7383_11257</name>
</gene>
<dbReference type="RefSeq" id="WP_109747666.1">
    <property type="nucleotide sequence ID" value="NZ_JANKBI010000013.1"/>
</dbReference>
<dbReference type="PROSITE" id="PS51464">
    <property type="entry name" value="SIS"/>
    <property type="match status" value="1"/>
</dbReference>
<evidence type="ECO:0000313" key="7">
    <source>
        <dbReference type="Proteomes" id="UP000245412"/>
    </source>
</evidence>
<feature type="domain" description="HTH rpiR-type" evidence="4">
    <location>
        <begin position="4"/>
        <end position="80"/>
    </location>
</feature>
<dbReference type="AlphaFoldDB" id="A0AB73T0Q0"/>
<accession>A0AB73T0Q0</accession>
<comment type="caution">
    <text evidence="6">The sequence shown here is derived from an EMBL/GenBank/DDBJ whole genome shotgun (WGS) entry which is preliminary data.</text>
</comment>
<dbReference type="InterPro" id="IPR046348">
    <property type="entry name" value="SIS_dom_sf"/>
</dbReference>
<dbReference type="InterPro" id="IPR047640">
    <property type="entry name" value="RpiR-like"/>
</dbReference>
<evidence type="ECO:0000256" key="3">
    <source>
        <dbReference type="ARBA" id="ARBA00023163"/>
    </source>
</evidence>
<dbReference type="InterPro" id="IPR000281">
    <property type="entry name" value="HTH_RpiR"/>
</dbReference>
<evidence type="ECO:0000256" key="2">
    <source>
        <dbReference type="ARBA" id="ARBA00023125"/>
    </source>
</evidence>
<sequence length="286" mass="32040">MDSDNFILQIQASYNQFTKAEKKVADFVIKNQSKVLYMSITDLADACKVGDTSVYRFCRTMKLQGYQEFKMRMFLSQGASGPQNKQAVTSSPGDLDSFGIMAEKVMELHLGAIKETYMLLSRDNFDKVLDMFDSAKRVYFFGIGDSLLTAEEARNKFLRVTNKVTCITDPHMQAMAASMTNADDFIIIISYSGATKDNIHVAKVAKEAGAKIACITHFKKSPLTVYSDAILLCGSDEGPLEGGSMKAKMSQLYLIDLLYQEFYERNFKMCKLNNEATSKSVVEKLF</sequence>
<dbReference type="PANTHER" id="PTHR30514:SF1">
    <property type="entry name" value="HTH-TYPE TRANSCRIPTIONAL REGULATOR HEXR-RELATED"/>
    <property type="match status" value="1"/>
</dbReference>
<dbReference type="CDD" id="cd05013">
    <property type="entry name" value="SIS_RpiR"/>
    <property type="match status" value="1"/>
</dbReference>
<dbReference type="InterPro" id="IPR036388">
    <property type="entry name" value="WH-like_DNA-bd_sf"/>
</dbReference>
<dbReference type="SUPFAM" id="SSF46689">
    <property type="entry name" value="Homeodomain-like"/>
    <property type="match status" value="1"/>
</dbReference>
<feature type="domain" description="SIS" evidence="5">
    <location>
        <begin position="128"/>
        <end position="268"/>
    </location>
</feature>
<dbReference type="GO" id="GO:0003700">
    <property type="term" value="F:DNA-binding transcription factor activity"/>
    <property type="evidence" value="ECO:0007669"/>
    <property type="project" value="InterPro"/>
</dbReference>
<keyword evidence="1" id="KW-0805">Transcription regulation</keyword>
<keyword evidence="7" id="KW-1185">Reference proteome</keyword>
<dbReference type="GO" id="GO:1901135">
    <property type="term" value="P:carbohydrate derivative metabolic process"/>
    <property type="evidence" value="ECO:0007669"/>
    <property type="project" value="InterPro"/>
</dbReference>
<dbReference type="PROSITE" id="PS51071">
    <property type="entry name" value="HTH_RPIR"/>
    <property type="match status" value="1"/>
</dbReference>
<reference evidence="6 7" key="1">
    <citation type="submission" date="2018-05" db="EMBL/GenBank/DDBJ databases">
        <authorList>
            <person name="Goeker M."/>
            <person name="Huntemann M."/>
            <person name="Clum A."/>
            <person name="Pillay M."/>
            <person name="Palaniappan K."/>
            <person name="Varghese N."/>
            <person name="Mikhailova N."/>
            <person name="Stamatis D."/>
            <person name="Reddy T."/>
            <person name="Daum C."/>
            <person name="Shapiro N."/>
            <person name="Ivanova N."/>
            <person name="Kyrpides N."/>
            <person name="Woyke T."/>
        </authorList>
    </citation>
    <scope>NUCLEOTIDE SEQUENCE [LARGE SCALE GENOMIC DNA]</scope>
    <source>
        <strain evidence="6 7">DSM 26524</strain>
    </source>
</reference>
<evidence type="ECO:0000259" key="4">
    <source>
        <dbReference type="PROSITE" id="PS51071"/>
    </source>
</evidence>
<dbReference type="Proteomes" id="UP000245412">
    <property type="component" value="Unassembled WGS sequence"/>
</dbReference>
<organism evidence="6 7">
    <name type="scientific">Murimonas intestini</name>
    <dbReference type="NCBI Taxonomy" id="1337051"/>
    <lineage>
        <taxon>Bacteria</taxon>
        <taxon>Bacillati</taxon>
        <taxon>Bacillota</taxon>
        <taxon>Clostridia</taxon>
        <taxon>Lachnospirales</taxon>
        <taxon>Lachnospiraceae</taxon>
        <taxon>Murimonas</taxon>
    </lineage>
</organism>
<protein>
    <submittedName>
        <fullName evidence="6">RpiR family transcriptional regulator</fullName>
    </submittedName>
</protein>
<name>A0AB73T0Q0_9FIRM</name>
<dbReference type="GO" id="GO:0003677">
    <property type="term" value="F:DNA binding"/>
    <property type="evidence" value="ECO:0007669"/>
    <property type="project" value="UniProtKB-KW"/>
</dbReference>
<dbReference type="SUPFAM" id="SSF53697">
    <property type="entry name" value="SIS domain"/>
    <property type="match status" value="1"/>
</dbReference>
<dbReference type="Gene3D" id="3.40.50.10490">
    <property type="entry name" value="Glucose-6-phosphate isomerase like protein, domain 1"/>
    <property type="match status" value="1"/>
</dbReference>
<dbReference type="Pfam" id="PF01380">
    <property type="entry name" value="SIS"/>
    <property type="match status" value="1"/>
</dbReference>
<dbReference type="PANTHER" id="PTHR30514">
    <property type="entry name" value="GLUCOKINASE"/>
    <property type="match status" value="1"/>
</dbReference>
<dbReference type="GO" id="GO:0097367">
    <property type="term" value="F:carbohydrate derivative binding"/>
    <property type="evidence" value="ECO:0007669"/>
    <property type="project" value="InterPro"/>
</dbReference>
<keyword evidence="2" id="KW-0238">DNA-binding</keyword>
<evidence type="ECO:0000313" key="6">
    <source>
        <dbReference type="EMBL" id="PWJ73482.1"/>
    </source>
</evidence>
<evidence type="ECO:0000259" key="5">
    <source>
        <dbReference type="PROSITE" id="PS51464"/>
    </source>
</evidence>
<dbReference type="InterPro" id="IPR009057">
    <property type="entry name" value="Homeodomain-like_sf"/>
</dbReference>
<dbReference type="Gene3D" id="1.10.10.10">
    <property type="entry name" value="Winged helix-like DNA-binding domain superfamily/Winged helix DNA-binding domain"/>
    <property type="match status" value="1"/>
</dbReference>
<dbReference type="InterPro" id="IPR001347">
    <property type="entry name" value="SIS_dom"/>
</dbReference>
<dbReference type="InterPro" id="IPR035472">
    <property type="entry name" value="RpiR-like_SIS"/>
</dbReference>
<dbReference type="Pfam" id="PF01418">
    <property type="entry name" value="HTH_6"/>
    <property type="match status" value="1"/>
</dbReference>